<comment type="similarity">
    <text evidence="1">Belongs to the histidine acid phosphatase family.</text>
</comment>
<sequence length="431" mass="48064">MKAYTLSLIALALTSSLAQAATADLVLDKVVTLNRHGIRPQMDTAKIQAMSPETFPHFQGKDGELTMHGYAAVTRMGDYLRDYLQQRQFLKKDSCLNADDIFVRTSAKQRTRMTAYALIDTLFPGCGVKVSSPASKKDTLFKPIDNGVAPLDVARASNSVLQKMGGSLEAAKQRYAGDIAAMQKIVDPNCKGDQCTYSSGEWSIKNLKDRNIELEGPLFWGNELGETFRLQYAEGLPLEQVAFGHVKNTDDLTRLNKLHQIKFDLILHDPYIAARAGSQLLSQILYTLEKGSGFHDPNASPEIAASAPDARMVMYFGHDSNLTPLQTLLNVSWHLKGYPKDDTPPGSTLMFERYRDSKTHQTYIGLTFMTQSLDQMRRLEPLNVKNPPLQQKLNLHCKNSPDGWLCPIDEFAAQINSRLDKTAMIAQNYAE</sequence>
<keyword evidence="3" id="KW-0732">Signal</keyword>
<dbReference type="CDD" id="cd07061">
    <property type="entry name" value="HP_HAP_like"/>
    <property type="match status" value="1"/>
</dbReference>
<dbReference type="InterPro" id="IPR050645">
    <property type="entry name" value="Histidine_acid_phosphatase"/>
</dbReference>
<gene>
    <name evidence="4" type="primary">appA_3</name>
    <name evidence="4" type="ORF">SAMEA4873557_03482</name>
</gene>
<evidence type="ECO:0000313" key="4">
    <source>
        <dbReference type="EMBL" id="VGM38981.1"/>
    </source>
</evidence>
<dbReference type="GO" id="GO:0050308">
    <property type="term" value="F:sugar-phosphatase activity"/>
    <property type="evidence" value="ECO:0007669"/>
    <property type="project" value="TreeGrafter"/>
</dbReference>
<feature type="signal peptide" evidence="3">
    <location>
        <begin position="1"/>
        <end position="20"/>
    </location>
</feature>
<dbReference type="GO" id="GO:0030288">
    <property type="term" value="C:outer membrane-bounded periplasmic space"/>
    <property type="evidence" value="ECO:0007669"/>
    <property type="project" value="TreeGrafter"/>
</dbReference>
<evidence type="ECO:0000256" key="2">
    <source>
        <dbReference type="ARBA" id="ARBA00022801"/>
    </source>
</evidence>
<dbReference type="SUPFAM" id="SSF53254">
    <property type="entry name" value="Phosphoglycerate mutase-like"/>
    <property type="match status" value="1"/>
</dbReference>
<dbReference type="Gene3D" id="3.40.50.1240">
    <property type="entry name" value="Phosphoglycerate mutase-like"/>
    <property type="match status" value="2"/>
</dbReference>
<dbReference type="RefSeq" id="WP_004222301.1">
    <property type="nucleotide sequence ID" value="NZ_AP024568.1"/>
</dbReference>
<organism evidence="4">
    <name type="scientific">Klebsiella pneumoniae</name>
    <dbReference type="NCBI Taxonomy" id="573"/>
    <lineage>
        <taxon>Bacteria</taxon>
        <taxon>Pseudomonadati</taxon>
        <taxon>Pseudomonadota</taxon>
        <taxon>Gammaproteobacteria</taxon>
        <taxon>Enterobacterales</taxon>
        <taxon>Enterobacteriaceae</taxon>
        <taxon>Klebsiella/Raoultella group</taxon>
        <taxon>Klebsiella</taxon>
        <taxon>Klebsiella pneumoniae complex</taxon>
    </lineage>
</organism>
<dbReference type="EMBL" id="CAAHDE010000006">
    <property type="protein sequence ID" value="VGM38981.1"/>
    <property type="molecule type" value="Genomic_DNA"/>
</dbReference>
<name>A0A486UKG8_KLEPN</name>
<keyword evidence="2" id="KW-0378">Hydrolase</keyword>
<dbReference type="InterPro" id="IPR000560">
    <property type="entry name" value="His_Pase_clade-2"/>
</dbReference>
<dbReference type="AlphaFoldDB" id="A0A486UKG8"/>
<proteinExistence type="inferred from homology"/>
<reference evidence="4" key="1">
    <citation type="submission" date="2019-03" db="EMBL/GenBank/DDBJ databases">
        <authorList>
            <consortium name="Pathogen Informatics"/>
        </authorList>
    </citation>
    <scope>NUCLEOTIDE SEQUENCE</scope>
    <source>
        <strain evidence="4">5012STDY7626356</strain>
    </source>
</reference>
<protein>
    <submittedName>
        <fullName evidence="4">4-phytase</fullName>
    </submittedName>
</protein>
<dbReference type="InterPro" id="IPR029033">
    <property type="entry name" value="His_PPase_superfam"/>
</dbReference>
<feature type="chain" id="PRO_5044088829" evidence="3">
    <location>
        <begin position="21"/>
        <end position="431"/>
    </location>
</feature>
<evidence type="ECO:0000256" key="3">
    <source>
        <dbReference type="SAM" id="SignalP"/>
    </source>
</evidence>
<dbReference type="PANTHER" id="PTHR11567">
    <property type="entry name" value="ACID PHOSPHATASE-RELATED"/>
    <property type="match status" value="1"/>
</dbReference>
<accession>A0A486UKG8</accession>
<evidence type="ECO:0000256" key="1">
    <source>
        <dbReference type="ARBA" id="ARBA00005375"/>
    </source>
</evidence>
<dbReference type="PANTHER" id="PTHR11567:SF110">
    <property type="entry name" value="2-PHOSPHOXYLOSE PHOSPHATASE 1"/>
    <property type="match status" value="1"/>
</dbReference>
<dbReference type="Pfam" id="PF00328">
    <property type="entry name" value="His_Phos_2"/>
    <property type="match status" value="1"/>
</dbReference>